<organism evidence="4 5">
    <name type="scientific">Reticulibacter mediterranei</name>
    <dbReference type="NCBI Taxonomy" id="2778369"/>
    <lineage>
        <taxon>Bacteria</taxon>
        <taxon>Bacillati</taxon>
        <taxon>Chloroflexota</taxon>
        <taxon>Ktedonobacteria</taxon>
        <taxon>Ktedonobacterales</taxon>
        <taxon>Reticulibacteraceae</taxon>
        <taxon>Reticulibacter</taxon>
    </lineage>
</organism>
<dbReference type="Gene3D" id="3.30.1330.120">
    <property type="entry name" value="2-methylcitrate dehydratase PrpD"/>
    <property type="match status" value="1"/>
</dbReference>
<gene>
    <name evidence="4" type="ORF">KSF_050560</name>
</gene>
<dbReference type="Pfam" id="PF19305">
    <property type="entry name" value="MmgE_PrpD_C"/>
    <property type="match status" value="1"/>
</dbReference>
<dbReference type="Proteomes" id="UP000597444">
    <property type="component" value="Unassembled WGS sequence"/>
</dbReference>
<feature type="domain" description="MmgE/PrpD N-terminal" evidence="2">
    <location>
        <begin position="5"/>
        <end position="246"/>
    </location>
</feature>
<dbReference type="InterPro" id="IPR045336">
    <property type="entry name" value="MmgE_PrpD_N"/>
</dbReference>
<accession>A0A8J3IMD1</accession>
<keyword evidence="5" id="KW-1185">Reference proteome</keyword>
<dbReference type="EMBL" id="BNJK01000001">
    <property type="protein sequence ID" value="GHO95008.1"/>
    <property type="molecule type" value="Genomic_DNA"/>
</dbReference>
<evidence type="ECO:0000259" key="3">
    <source>
        <dbReference type="Pfam" id="PF19305"/>
    </source>
</evidence>
<dbReference type="Gene3D" id="1.10.4100.10">
    <property type="entry name" value="2-methylcitrate dehydratase PrpD"/>
    <property type="match status" value="1"/>
</dbReference>
<proteinExistence type="inferred from homology"/>
<dbReference type="InterPro" id="IPR036148">
    <property type="entry name" value="MmgE/PrpD_sf"/>
</dbReference>
<comment type="caution">
    <text evidence="4">The sequence shown here is derived from an EMBL/GenBank/DDBJ whole genome shotgun (WGS) entry which is preliminary data.</text>
</comment>
<sequence>MTLVEKLASFVVRASYDDISEAARQQLKIRILDALGCAIGALEGTPIQRLRVHIEEFGGKPLATLIGGGKTAPDRAAFYNSALVRYLDYNDSYPTRGETCHPSDNLGAVLAGCEYAAKSGKELLTALAVAYQIQGRLSEVAPVRAKGFDHTTQGAYAAAAGIAKALSLDVAQTANAVAISGTANNALRVTRTGKLSNWKGLAYPNTVFGATHAAFLAMRGITGPLEVFEGNKGFMEAIAGPFTLDWQHENLEAVLNSSVKKYNAEFHSQSAIEGLLELRAAHQLRPEEVERIELDTFDVAYHIIGGGEEGDKQRISTKEEADHSLPYMLAVALLDGTVSPAQYEPQRILREDVQSLLRKVQVRSDADLSSRFPQEMPCRLRVVLKSGEQYSTEKRNYEGFATRPMSWESAKGKFERLAAPYADQQLLLMIETMVAHLEDVEVRQLSEVLAKVGGKNNE</sequence>
<dbReference type="RefSeq" id="WP_220205712.1">
    <property type="nucleotide sequence ID" value="NZ_BNJK01000001.1"/>
</dbReference>
<dbReference type="Pfam" id="PF03972">
    <property type="entry name" value="MmgE_PrpD_N"/>
    <property type="match status" value="1"/>
</dbReference>
<dbReference type="GO" id="GO:0016829">
    <property type="term" value="F:lyase activity"/>
    <property type="evidence" value="ECO:0007669"/>
    <property type="project" value="InterPro"/>
</dbReference>
<dbReference type="AlphaFoldDB" id="A0A8J3IMD1"/>
<dbReference type="SUPFAM" id="SSF103378">
    <property type="entry name" value="2-methylcitrate dehydratase PrpD"/>
    <property type="match status" value="1"/>
</dbReference>
<dbReference type="PANTHER" id="PTHR16943">
    <property type="entry name" value="2-METHYLCITRATE DEHYDRATASE-RELATED"/>
    <property type="match status" value="1"/>
</dbReference>
<evidence type="ECO:0000313" key="5">
    <source>
        <dbReference type="Proteomes" id="UP000597444"/>
    </source>
</evidence>
<evidence type="ECO:0000256" key="1">
    <source>
        <dbReference type="ARBA" id="ARBA00006174"/>
    </source>
</evidence>
<dbReference type="InterPro" id="IPR042188">
    <property type="entry name" value="MmgE/PrpD_sf_2"/>
</dbReference>
<dbReference type="InterPro" id="IPR042183">
    <property type="entry name" value="MmgE/PrpD_sf_1"/>
</dbReference>
<reference evidence="4" key="1">
    <citation type="submission" date="2020-10" db="EMBL/GenBank/DDBJ databases">
        <title>Taxonomic study of unclassified bacteria belonging to the class Ktedonobacteria.</title>
        <authorList>
            <person name="Yabe S."/>
            <person name="Wang C.M."/>
            <person name="Zheng Y."/>
            <person name="Sakai Y."/>
            <person name="Cavaletti L."/>
            <person name="Monciardini P."/>
            <person name="Donadio S."/>
        </authorList>
    </citation>
    <scope>NUCLEOTIDE SEQUENCE</scope>
    <source>
        <strain evidence="4">ID150040</strain>
    </source>
</reference>
<dbReference type="InterPro" id="IPR005656">
    <property type="entry name" value="MmgE_PrpD"/>
</dbReference>
<dbReference type="InterPro" id="IPR045337">
    <property type="entry name" value="MmgE_PrpD_C"/>
</dbReference>
<evidence type="ECO:0000313" key="4">
    <source>
        <dbReference type="EMBL" id="GHO95008.1"/>
    </source>
</evidence>
<name>A0A8J3IMD1_9CHLR</name>
<protein>
    <submittedName>
        <fullName evidence="4">2-methylcitrate dehydratase</fullName>
    </submittedName>
</protein>
<feature type="domain" description="MmgE/PrpD C-terminal" evidence="3">
    <location>
        <begin position="262"/>
        <end position="438"/>
    </location>
</feature>
<evidence type="ECO:0000259" key="2">
    <source>
        <dbReference type="Pfam" id="PF03972"/>
    </source>
</evidence>
<comment type="similarity">
    <text evidence="1">Belongs to the PrpD family.</text>
</comment>
<dbReference type="PANTHER" id="PTHR16943:SF8">
    <property type="entry name" value="2-METHYLCITRATE DEHYDRATASE"/>
    <property type="match status" value="1"/>
</dbReference>